<dbReference type="EMBL" id="CADCVB010000147">
    <property type="protein sequence ID" value="CAA9438070.1"/>
    <property type="molecule type" value="Genomic_DNA"/>
</dbReference>
<feature type="compositionally biased region" description="Basic and acidic residues" evidence="1">
    <location>
        <begin position="1"/>
        <end position="19"/>
    </location>
</feature>
<gene>
    <name evidence="2" type="ORF">AVDCRST_MAG78-2188</name>
</gene>
<dbReference type="AlphaFoldDB" id="A0A6J4QB80"/>
<sequence>DVGCDTRARLGRPDRVDHTAHHHTLAFRGEANPRIGERARHRHPGVQEGHLWPGREGPTGREGEGRRAGGRDQQGHAQRSHARRGRPRRACERAHRRARGSGLPARRAEPL</sequence>
<protein>
    <submittedName>
        <fullName evidence="2">Twin-arginine translocation protein TatA</fullName>
    </submittedName>
</protein>
<accession>A0A6J4QB80</accession>
<feature type="non-terminal residue" evidence="2">
    <location>
        <position position="111"/>
    </location>
</feature>
<proteinExistence type="predicted"/>
<reference evidence="2" key="1">
    <citation type="submission" date="2020-02" db="EMBL/GenBank/DDBJ databases">
        <authorList>
            <person name="Meier V. D."/>
        </authorList>
    </citation>
    <scope>NUCLEOTIDE SEQUENCE</scope>
    <source>
        <strain evidence="2">AVDCRST_MAG78</strain>
    </source>
</reference>
<organism evidence="2">
    <name type="scientific">uncultured Rubrobacteraceae bacterium</name>
    <dbReference type="NCBI Taxonomy" id="349277"/>
    <lineage>
        <taxon>Bacteria</taxon>
        <taxon>Bacillati</taxon>
        <taxon>Actinomycetota</taxon>
        <taxon>Rubrobacteria</taxon>
        <taxon>Rubrobacterales</taxon>
        <taxon>Rubrobacteraceae</taxon>
        <taxon>environmental samples</taxon>
    </lineage>
</organism>
<evidence type="ECO:0000313" key="2">
    <source>
        <dbReference type="EMBL" id="CAA9438070.1"/>
    </source>
</evidence>
<feature type="compositionally biased region" description="Basic residues" evidence="1">
    <location>
        <begin position="78"/>
        <end position="99"/>
    </location>
</feature>
<feature type="region of interest" description="Disordered" evidence="1">
    <location>
        <begin position="1"/>
        <end position="111"/>
    </location>
</feature>
<feature type="non-terminal residue" evidence="2">
    <location>
        <position position="1"/>
    </location>
</feature>
<name>A0A6J4QB80_9ACTN</name>
<evidence type="ECO:0000256" key="1">
    <source>
        <dbReference type="SAM" id="MobiDB-lite"/>
    </source>
</evidence>
<feature type="compositionally biased region" description="Basic and acidic residues" evidence="1">
    <location>
        <begin position="58"/>
        <end position="74"/>
    </location>
</feature>